<evidence type="ECO:0000259" key="2">
    <source>
        <dbReference type="Pfam" id="PF00561"/>
    </source>
</evidence>
<evidence type="ECO:0000313" key="3">
    <source>
        <dbReference type="EMBL" id="MFC6011302.1"/>
    </source>
</evidence>
<feature type="region of interest" description="Disordered" evidence="1">
    <location>
        <begin position="304"/>
        <end position="343"/>
    </location>
</feature>
<keyword evidence="3" id="KW-0378">Hydrolase</keyword>
<feature type="domain" description="AB hydrolase-1" evidence="2">
    <location>
        <begin position="24"/>
        <end position="267"/>
    </location>
</feature>
<comment type="caution">
    <text evidence="3">The sequence shown here is derived from an EMBL/GenBank/DDBJ whole genome shotgun (WGS) entry which is preliminary data.</text>
</comment>
<proteinExistence type="predicted"/>
<dbReference type="SUPFAM" id="SSF53474">
    <property type="entry name" value="alpha/beta-Hydrolases"/>
    <property type="match status" value="1"/>
</dbReference>
<evidence type="ECO:0000313" key="4">
    <source>
        <dbReference type="Proteomes" id="UP001596223"/>
    </source>
</evidence>
<dbReference type="InterPro" id="IPR000073">
    <property type="entry name" value="AB_hydrolase_1"/>
</dbReference>
<dbReference type="EMBL" id="JBHSQN010000004">
    <property type="protein sequence ID" value="MFC6011302.1"/>
    <property type="molecule type" value="Genomic_DNA"/>
</dbReference>
<dbReference type="InterPro" id="IPR029058">
    <property type="entry name" value="AB_hydrolase_fold"/>
</dbReference>
<accession>A0ABW1JQZ5</accession>
<evidence type="ECO:0000256" key="1">
    <source>
        <dbReference type="SAM" id="MobiDB-lite"/>
    </source>
</evidence>
<gene>
    <name evidence="3" type="ORF">ACFP3H_09595</name>
</gene>
<dbReference type="GO" id="GO:0016787">
    <property type="term" value="F:hydrolase activity"/>
    <property type="evidence" value="ECO:0007669"/>
    <property type="project" value="UniProtKB-KW"/>
</dbReference>
<reference evidence="4" key="1">
    <citation type="journal article" date="2019" name="Int. J. Syst. Evol. Microbiol.">
        <title>The Global Catalogue of Microorganisms (GCM) 10K type strain sequencing project: providing services to taxonomists for standard genome sequencing and annotation.</title>
        <authorList>
            <consortium name="The Broad Institute Genomics Platform"/>
            <consortium name="The Broad Institute Genome Sequencing Center for Infectious Disease"/>
            <person name="Wu L."/>
            <person name="Ma J."/>
        </authorList>
    </citation>
    <scope>NUCLEOTIDE SEQUENCE [LARGE SCALE GENOMIC DNA]</scope>
    <source>
        <strain evidence="4">CCUG 36956</strain>
    </source>
</reference>
<organism evidence="3 4">
    <name type="scientific">Nocardia lasii</name>
    <dbReference type="NCBI Taxonomy" id="1616107"/>
    <lineage>
        <taxon>Bacteria</taxon>
        <taxon>Bacillati</taxon>
        <taxon>Actinomycetota</taxon>
        <taxon>Actinomycetes</taxon>
        <taxon>Mycobacteriales</taxon>
        <taxon>Nocardiaceae</taxon>
        <taxon>Nocardia</taxon>
    </lineage>
</organism>
<dbReference type="Pfam" id="PF00561">
    <property type="entry name" value="Abhydrolase_1"/>
    <property type="match status" value="1"/>
</dbReference>
<name>A0ABW1JQZ5_9NOCA</name>
<dbReference type="Proteomes" id="UP001596223">
    <property type="component" value="Unassembled WGS sequence"/>
</dbReference>
<dbReference type="PRINTS" id="PR00111">
    <property type="entry name" value="ABHYDROLASE"/>
</dbReference>
<feature type="compositionally biased region" description="Polar residues" evidence="1">
    <location>
        <begin position="327"/>
        <end position="337"/>
    </location>
</feature>
<dbReference type="RefSeq" id="WP_378602702.1">
    <property type="nucleotide sequence ID" value="NZ_JBHSQN010000004.1"/>
</dbReference>
<dbReference type="Gene3D" id="3.40.50.1820">
    <property type="entry name" value="alpha/beta hydrolase"/>
    <property type="match status" value="1"/>
</dbReference>
<dbReference type="InterPro" id="IPR050266">
    <property type="entry name" value="AB_hydrolase_sf"/>
</dbReference>
<sequence>MSGDTQYIEVHGYRRAFRMAGTGPPLLLVHGITDSSGTWAPVFDALAEHYTVIAPDLLGHGESAKPRGDYAVAAYANGMRDLLSVLGIERITVVGHSLGGGVAMQFAYQFPEKVERIALVCPAGMGAGVHPAFRLATLAGAGPALMAITSWPVRTAVTAAIPVVTALGGLGLGPDAEYVLRLYGHLAEPGARNAFLRTIRSAADRRGQTITMLDRGYLAAHLPTLVIGGTRDTVIPSGHADRAHRAFPGSRIEIFTGAGHFPHHFDPDRFVKLIHSFIEETEPAVFDPLRWQRTLRRGRPIVGLPTMEADPAPAAVPLEGPSHAVESPTSEVTTDSDVASAPA</sequence>
<dbReference type="PANTHER" id="PTHR43798:SF33">
    <property type="entry name" value="HYDROLASE, PUTATIVE (AFU_ORTHOLOGUE AFUA_2G14860)-RELATED"/>
    <property type="match status" value="1"/>
</dbReference>
<protein>
    <submittedName>
        <fullName evidence="3">Alpha/beta fold hydrolase</fullName>
    </submittedName>
</protein>
<keyword evidence="4" id="KW-1185">Reference proteome</keyword>
<dbReference type="PANTHER" id="PTHR43798">
    <property type="entry name" value="MONOACYLGLYCEROL LIPASE"/>
    <property type="match status" value="1"/>
</dbReference>